<reference evidence="1" key="1">
    <citation type="submission" date="2015-02" db="EMBL/GenBank/DDBJ databases">
        <title>A novel member of the family Ruminococcaceae isolated from human feces.</title>
        <authorList>
            <person name="Shkoporov A.N."/>
            <person name="Chaplin A.V."/>
            <person name="Motuzova O.V."/>
            <person name="Kafarskaia L.I."/>
            <person name="Khokhlova E.V."/>
            <person name="Efimov B.A."/>
        </authorList>
    </citation>
    <scope>NUCLEOTIDE SEQUENCE [LARGE SCALE GENOMIC DNA]</scope>
    <source>
        <strain evidence="1">585-1</strain>
    </source>
</reference>
<protein>
    <submittedName>
        <fullName evidence="1">Uncharacterized protein</fullName>
    </submittedName>
</protein>
<dbReference type="EMBL" id="JXXK01000006">
    <property type="protein sequence ID" value="KJF40445.1"/>
    <property type="molecule type" value="Genomic_DNA"/>
</dbReference>
<sequence>MPMPITPELAAFMRSLGYDQLRQAYKEKYGKPYPMFCLSETKISGAEYMEELRAQFPGEDLDELIERYTDHRSEEEKRAELDALVDELVRRQNRHAP</sequence>
<gene>
    <name evidence="1" type="ORF">TQ39_05895</name>
</gene>
<proteinExistence type="predicted"/>
<dbReference type="Proteomes" id="UP000032483">
    <property type="component" value="Unassembled WGS sequence"/>
</dbReference>
<accession>A0A0D8J0F1</accession>
<dbReference type="RefSeq" id="WP_050004870.1">
    <property type="nucleotide sequence ID" value="NZ_DBGFOS010000126.1"/>
</dbReference>
<dbReference type="GeneID" id="42856154"/>
<organism evidence="1 2">
    <name type="scientific">Ruthenibacterium lactatiformans</name>
    <dbReference type="NCBI Taxonomy" id="1550024"/>
    <lineage>
        <taxon>Bacteria</taxon>
        <taxon>Bacillati</taxon>
        <taxon>Bacillota</taxon>
        <taxon>Clostridia</taxon>
        <taxon>Eubacteriales</taxon>
        <taxon>Oscillospiraceae</taxon>
        <taxon>Ruthenibacterium</taxon>
    </lineage>
</organism>
<dbReference type="AlphaFoldDB" id="A0A0D8J0F1"/>
<name>A0A0D8J0F1_9FIRM</name>
<keyword evidence="2" id="KW-1185">Reference proteome</keyword>
<evidence type="ECO:0000313" key="2">
    <source>
        <dbReference type="Proteomes" id="UP000032483"/>
    </source>
</evidence>
<evidence type="ECO:0000313" key="1">
    <source>
        <dbReference type="EMBL" id="KJF40445.1"/>
    </source>
</evidence>
<comment type="caution">
    <text evidence="1">The sequence shown here is derived from an EMBL/GenBank/DDBJ whole genome shotgun (WGS) entry which is preliminary data.</text>
</comment>